<keyword evidence="2" id="KW-1185">Reference proteome</keyword>
<dbReference type="InterPro" id="IPR007711">
    <property type="entry name" value="HigB-1"/>
</dbReference>
<evidence type="ECO:0000313" key="1">
    <source>
        <dbReference type="EMBL" id="NOL50994.1"/>
    </source>
</evidence>
<name>A0A849P3S1_9BURK</name>
<dbReference type="Proteomes" id="UP000537862">
    <property type="component" value="Unassembled WGS sequence"/>
</dbReference>
<sequence length="91" mass="10664">MIKSFIHKGLERFFRTGDTSGINKMYASKIARVLSVLDELSDISQLKGLWQCHRLKGDRDTEWALSISGNWRITFEIKEGHVYIVNYEDYH</sequence>
<dbReference type="InterPro" id="IPR035093">
    <property type="entry name" value="RelE/ParE_toxin_dom_sf"/>
</dbReference>
<dbReference type="AlphaFoldDB" id="A0A849P3S1"/>
<dbReference type="Gene3D" id="3.30.2310.20">
    <property type="entry name" value="RelE-like"/>
    <property type="match status" value="1"/>
</dbReference>
<dbReference type="PANTHER" id="PTHR40266:SF2">
    <property type="entry name" value="TOXIN HIGB-1"/>
    <property type="match status" value="1"/>
</dbReference>
<comment type="caution">
    <text evidence="1">The sequence shown here is derived from an EMBL/GenBank/DDBJ whole genome shotgun (WGS) entry which is preliminary data.</text>
</comment>
<gene>
    <name evidence="1" type="ORF">HKX39_02215</name>
</gene>
<dbReference type="SUPFAM" id="SSF143011">
    <property type="entry name" value="RelE-like"/>
    <property type="match status" value="1"/>
</dbReference>
<proteinExistence type="predicted"/>
<dbReference type="Pfam" id="PF05015">
    <property type="entry name" value="HigB-like_toxin"/>
    <property type="match status" value="1"/>
</dbReference>
<dbReference type="EMBL" id="JABGBN010000001">
    <property type="protein sequence ID" value="NOL50994.1"/>
    <property type="molecule type" value="Genomic_DNA"/>
</dbReference>
<dbReference type="PANTHER" id="PTHR40266">
    <property type="entry name" value="TOXIN HIGB-1"/>
    <property type="match status" value="1"/>
</dbReference>
<reference evidence="1 2" key="1">
    <citation type="submission" date="2020-05" db="EMBL/GenBank/DDBJ databases">
        <authorList>
            <person name="Niu N."/>
        </authorList>
    </citation>
    <scope>NUCLEOTIDE SEQUENCE [LARGE SCALE GENOMIC DNA]</scope>
    <source>
        <strain evidence="1 2">3340-03</strain>
    </source>
</reference>
<accession>A0A849P3S1</accession>
<protein>
    <submittedName>
        <fullName evidence="1">Peptidase</fullName>
    </submittedName>
</protein>
<evidence type="ECO:0000313" key="2">
    <source>
        <dbReference type="Proteomes" id="UP000537862"/>
    </source>
</evidence>
<dbReference type="RefSeq" id="WP_171679669.1">
    <property type="nucleotide sequence ID" value="NZ_JABGBN010000001.1"/>
</dbReference>
<organism evidence="1 2">
    <name type="scientific">Pelistega suis</name>
    <dbReference type="NCBI Taxonomy" id="1631957"/>
    <lineage>
        <taxon>Bacteria</taxon>
        <taxon>Pseudomonadati</taxon>
        <taxon>Pseudomonadota</taxon>
        <taxon>Betaproteobacteria</taxon>
        <taxon>Burkholderiales</taxon>
        <taxon>Alcaligenaceae</taxon>
        <taxon>Pelistega</taxon>
    </lineage>
</organism>